<sequence length="242" mass="25483">MRPIIGVPGLSSAKIQGLRFDASVAANAVLRAIQRAGGDPVVLSPLVDWANPDSRLWGFVDGLVLPGGPDIDPFRYGQLAEASYAGCSFDGQDDADAAAIAAAAERGIPALLICRGMQLWNVERGGDLVQHWPQQPQEHVDTIHDVEIAPGSALAAALGETASRAVSVSSYHHQAVGRVGEGLRVTARAADGAVEALEDPELNIVGVQWHPEDRSDSVASDQALFDWIVAQARARSSERSAA</sequence>
<dbReference type="GO" id="GO:0016787">
    <property type="term" value="F:hydrolase activity"/>
    <property type="evidence" value="ECO:0007669"/>
    <property type="project" value="UniProtKB-KW"/>
</dbReference>
<reference evidence="1" key="1">
    <citation type="submission" date="2022-05" db="EMBL/GenBank/DDBJ databases">
        <title>Complete genome sequence of toluene-degrading Gulosibacter sediminis strain ACHW.36C.</title>
        <authorList>
            <person name="Wai A.C."/>
            <person name="Lai G.K."/>
            <person name="Griffin S.D."/>
            <person name="Leung F.C."/>
        </authorList>
    </citation>
    <scope>NUCLEOTIDE SEQUENCE [LARGE SCALE GENOMIC DNA]</scope>
    <source>
        <strain evidence="1">ACHW.36C</strain>
    </source>
</reference>
<dbReference type="Gene3D" id="3.40.50.880">
    <property type="match status" value="1"/>
</dbReference>
<evidence type="ECO:0000313" key="1">
    <source>
        <dbReference type="EMBL" id="UQN14328.1"/>
    </source>
</evidence>
<dbReference type="EMBL" id="CP097160">
    <property type="protein sequence ID" value="UQN14328.1"/>
    <property type="molecule type" value="Genomic_DNA"/>
</dbReference>
<organism evidence="1">
    <name type="scientific">Gulosibacter sediminis</name>
    <dbReference type="NCBI Taxonomy" id="1729695"/>
    <lineage>
        <taxon>Bacteria</taxon>
        <taxon>Bacillati</taxon>
        <taxon>Actinomycetota</taxon>
        <taxon>Actinomycetes</taxon>
        <taxon>Micrococcales</taxon>
        <taxon>Microbacteriaceae</taxon>
        <taxon>Gulosibacter</taxon>
    </lineage>
</organism>
<protein>
    <submittedName>
        <fullName evidence="1">Gamma-glutamyl-gamma-aminobutyrate hydrolase family protein</fullName>
    </submittedName>
</protein>
<dbReference type="PANTHER" id="PTHR43235:SF1">
    <property type="entry name" value="GLUTAMINE AMIDOTRANSFERASE PB2B2.05-RELATED"/>
    <property type="match status" value="1"/>
</dbReference>
<dbReference type="InterPro" id="IPR011697">
    <property type="entry name" value="Peptidase_C26"/>
</dbReference>
<dbReference type="InterPro" id="IPR044668">
    <property type="entry name" value="PuuD-like"/>
</dbReference>
<keyword evidence="1" id="KW-0378">Hydrolase</keyword>
<accession>A0ABY4MV79</accession>
<name>A0ABY4MV79_9MICO</name>
<dbReference type="PANTHER" id="PTHR43235">
    <property type="entry name" value="GLUTAMINE AMIDOTRANSFERASE PB2B2.05-RELATED"/>
    <property type="match status" value="1"/>
</dbReference>
<gene>
    <name evidence="1" type="ORF">M3M28_09740</name>
</gene>
<proteinExistence type="predicted"/>
<dbReference type="SUPFAM" id="SSF52317">
    <property type="entry name" value="Class I glutamine amidotransferase-like"/>
    <property type="match status" value="1"/>
</dbReference>
<dbReference type="InterPro" id="IPR029062">
    <property type="entry name" value="Class_I_gatase-like"/>
</dbReference>
<dbReference type="PROSITE" id="PS51273">
    <property type="entry name" value="GATASE_TYPE_1"/>
    <property type="match status" value="1"/>
</dbReference>
<dbReference type="Pfam" id="PF07722">
    <property type="entry name" value="Peptidase_C26"/>
    <property type="match status" value="1"/>
</dbReference>